<gene>
    <name evidence="2" type="ORF">K1I41_11485</name>
</gene>
<dbReference type="PROSITE" id="PS51257">
    <property type="entry name" value="PROKAR_LIPOPROTEIN"/>
    <property type="match status" value="1"/>
</dbReference>
<reference evidence="2 3" key="1">
    <citation type="submission" date="2021-07" db="EMBL/GenBank/DDBJ databases">
        <title>Flavobacterium WSW3-B6 sp.nov, isolated from seaweed.</title>
        <authorList>
            <person name="Muhammad N."/>
            <person name="Ho H."/>
            <person name="Lee Y.-J."/>
            <person name="Nguyen T."/>
            <person name="Ho J."/>
            <person name="Kim S.-G."/>
        </authorList>
    </citation>
    <scope>NUCLEOTIDE SEQUENCE [LARGE SCALE GENOMIC DNA]</scope>
    <source>
        <strain evidence="2 3">WSW3-B6</strain>
    </source>
</reference>
<sequence>MKALKSKRTVAKTLLLLLLIGFQSCGTYNTKTSEIESDLFNGNFDKAIAGIEGNKFLKKKRNKLLYLMEKGKVEHLRGNYKASNALLEQAYIMIEDRIKTNVGQGVASKFTNPMALPYKGEDFEKVTIHYYKALNYFMMGMPNEALVEAKRINLKLYQLNEKYKENKNKYSEDAFSQILQGIIYESVGDINNAFIAYRNAEVIYTKQGGSFFGVPMPEQLKKDLLRTSHQMGFTQEYNDYRAKFKILVEDAPQKTSATDYQAQSKGEAVIFWENGIGPAKDQIIITASASGGIFYGSYMDGDILEEIIIPVPVGSNIGNINAIAIPKYHNRGSYYEKAEILADGKAQELNLAQDFYPIAKQSLKDRMLRETVDLITRFAAKKAASAGLGEIGKQLLGDTGGELIQLGADVAGVATEKADTRNWQSLPATISYTRVPLHEGENEFVIRKYGEMGIDTDTIRIPYKRGLQIVSYFDIGRTQVIPITTTNKALTKSNSNNKLQQNSFALQKGQTSQNKLAVPPTTKTIKINGAILDKYNTWMDGGDGIFYKVIPNQVDKDGRKVYAKKIIFKSYNASTKTVTFTVTEVPFEDSFTEVDKDEYYKNASNSKNAKQYFKITESVKPEEEIEIATVYQTDPDFYITLFNVE</sequence>
<dbReference type="SUPFAM" id="SSF48452">
    <property type="entry name" value="TPR-like"/>
    <property type="match status" value="1"/>
</dbReference>
<dbReference type="EMBL" id="CP080429">
    <property type="protein sequence ID" value="QYJ68135.1"/>
    <property type="molecule type" value="Genomic_DNA"/>
</dbReference>
<organism evidence="2 3">
    <name type="scientific">Flavobacterium litorale</name>
    <dbReference type="NCBI Taxonomy" id="2856519"/>
    <lineage>
        <taxon>Bacteria</taxon>
        <taxon>Pseudomonadati</taxon>
        <taxon>Bacteroidota</taxon>
        <taxon>Flavobacteriia</taxon>
        <taxon>Flavobacteriales</taxon>
        <taxon>Flavobacteriaceae</taxon>
        <taxon>Flavobacterium</taxon>
    </lineage>
</organism>
<keyword evidence="1" id="KW-0732">Signal</keyword>
<dbReference type="InterPro" id="IPR011990">
    <property type="entry name" value="TPR-like_helical_dom_sf"/>
</dbReference>
<proteinExistence type="predicted"/>
<evidence type="ECO:0000313" key="3">
    <source>
        <dbReference type="Proteomes" id="UP000825381"/>
    </source>
</evidence>
<dbReference type="Proteomes" id="UP000825381">
    <property type="component" value="Chromosome"/>
</dbReference>
<evidence type="ECO:0000256" key="1">
    <source>
        <dbReference type="SAM" id="SignalP"/>
    </source>
</evidence>
<feature type="chain" id="PRO_5045344771" evidence="1">
    <location>
        <begin position="27"/>
        <end position="645"/>
    </location>
</feature>
<feature type="signal peptide" evidence="1">
    <location>
        <begin position="1"/>
        <end position="26"/>
    </location>
</feature>
<keyword evidence="3" id="KW-1185">Reference proteome</keyword>
<evidence type="ECO:0000313" key="2">
    <source>
        <dbReference type="EMBL" id="QYJ68135.1"/>
    </source>
</evidence>
<accession>A0ABX8V5Q5</accession>
<protein>
    <submittedName>
        <fullName evidence="2">Uncharacterized protein</fullName>
    </submittedName>
</protein>
<name>A0ABX8V5Q5_9FLAO</name>
<dbReference type="RefSeq" id="WP_220640479.1">
    <property type="nucleotide sequence ID" value="NZ_CP080429.1"/>
</dbReference>
<dbReference type="Gene3D" id="1.25.40.10">
    <property type="entry name" value="Tetratricopeptide repeat domain"/>
    <property type="match status" value="1"/>
</dbReference>